<keyword evidence="2" id="KW-1185">Reference proteome</keyword>
<gene>
    <name evidence="1" type="ORF">RPERSI_LOCUS29969</name>
</gene>
<protein>
    <submittedName>
        <fullName evidence="1">1797_t:CDS:1</fullName>
    </submittedName>
</protein>
<accession>A0ACA9SFL3</accession>
<comment type="caution">
    <text evidence="1">The sequence shown here is derived from an EMBL/GenBank/DDBJ whole genome shotgun (WGS) entry which is preliminary data.</text>
</comment>
<sequence length="99" mass="11389">KQKEVGKEEAEADKEKQKEVGKEEAEVDKKKQKKVDKEGAAIDKGKQKEIVDITSDVNYQDFNVDDTKIIETLANTEIFLQHLLEPEKLEDQEEKSENN</sequence>
<reference evidence="1" key="1">
    <citation type="submission" date="2021-06" db="EMBL/GenBank/DDBJ databases">
        <authorList>
            <person name="Kallberg Y."/>
            <person name="Tangrot J."/>
            <person name="Rosling A."/>
        </authorList>
    </citation>
    <scope>NUCLEOTIDE SEQUENCE</scope>
    <source>
        <strain evidence="1">MA461A</strain>
    </source>
</reference>
<organism evidence="1 2">
    <name type="scientific">Racocetra persica</name>
    <dbReference type="NCBI Taxonomy" id="160502"/>
    <lineage>
        <taxon>Eukaryota</taxon>
        <taxon>Fungi</taxon>
        <taxon>Fungi incertae sedis</taxon>
        <taxon>Mucoromycota</taxon>
        <taxon>Glomeromycotina</taxon>
        <taxon>Glomeromycetes</taxon>
        <taxon>Diversisporales</taxon>
        <taxon>Gigasporaceae</taxon>
        <taxon>Racocetra</taxon>
    </lineage>
</organism>
<evidence type="ECO:0000313" key="2">
    <source>
        <dbReference type="Proteomes" id="UP000789920"/>
    </source>
</evidence>
<proteinExistence type="predicted"/>
<dbReference type="EMBL" id="CAJVQC010115003">
    <property type="protein sequence ID" value="CAG8836533.1"/>
    <property type="molecule type" value="Genomic_DNA"/>
</dbReference>
<evidence type="ECO:0000313" key="1">
    <source>
        <dbReference type="EMBL" id="CAG8836533.1"/>
    </source>
</evidence>
<name>A0ACA9SFL3_9GLOM</name>
<feature type="non-terminal residue" evidence="1">
    <location>
        <position position="1"/>
    </location>
</feature>
<dbReference type="Proteomes" id="UP000789920">
    <property type="component" value="Unassembled WGS sequence"/>
</dbReference>